<dbReference type="RefSeq" id="WP_169494928.1">
    <property type="nucleotide sequence ID" value="NZ_JABBGM010000012.1"/>
</dbReference>
<sequence>MALAKLVNNAVANPRGRWIQVLFAIGLILLPPLFRWVIDGGRLGMHFATCFPAILVASLLLDLFLASLVAFGSAALTQWLFVGEPWFKHPDQAHFSLFMVFALTSASIIVIGDRLKVAIRRADEYSRKQGQYNEELKARVQGVLAVIQALAVRGINEDSPLDFYSVFSERLNALGRASDLLQIGSSSDRKLPTMFQKAIAPFCSEGQIYLAGEPIEVPTDSCIPLIMAIHELCTNAMRYGALSVPEGRVSLRWFLRPDGKCLTVLWEERLGPCVRPPKKQGLGHKLLSAQPGLAAVDLNFPPSGAWCEVSINCA</sequence>
<keyword evidence="6" id="KW-0418">Kinase</keyword>
<dbReference type="InterPro" id="IPR011102">
    <property type="entry name" value="Sig_transdc_His_kinase_HWE"/>
</dbReference>
<dbReference type="AlphaFoldDB" id="A0A7Y0GAY2"/>
<comment type="caution">
    <text evidence="10">The sequence shown here is derived from an EMBL/GenBank/DDBJ whole genome shotgun (WGS) entry which is preliminary data.</text>
</comment>
<evidence type="ECO:0000256" key="8">
    <source>
        <dbReference type="SAM" id="Phobius"/>
    </source>
</evidence>
<dbReference type="PANTHER" id="PTHR41523">
    <property type="entry name" value="TWO-COMPONENT SYSTEM SENSOR PROTEIN"/>
    <property type="match status" value="1"/>
</dbReference>
<keyword evidence="8" id="KW-0472">Membrane</keyword>
<dbReference type="Proteomes" id="UP000583556">
    <property type="component" value="Unassembled WGS sequence"/>
</dbReference>
<evidence type="ECO:0000256" key="4">
    <source>
        <dbReference type="ARBA" id="ARBA00022679"/>
    </source>
</evidence>
<keyword evidence="4" id="KW-0808">Transferase</keyword>
<evidence type="ECO:0000259" key="9">
    <source>
        <dbReference type="SMART" id="SM00911"/>
    </source>
</evidence>
<evidence type="ECO:0000313" key="10">
    <source>
        <dbReference type="EMBL" id="NML95721.1"/>
    </source>
</evidence>
<dbReference type="Gene3D" id="3.30.565.10">
    <property type="entry name" value="Histidine kinase-like ATPase, C-terminal domain"/>
    <property type="match status" value="1"/>
</dbReference>
<evidence type="ECO:0000256" key="7">
    <source>
        <dbReference type="ARBA" id="ARBA00022840"/>
    </source>
</evidence>
<dbReference type="EMBL" id="JABBGM010000012">
    <property type="protein sequence ID" value="NML95721.1"/>
    <property type="molecule type" value="Genomic_DNA"/>
</dbReference>
<keyword evidence="8" id="KW-1133">Transmembrane helix</keyword>
<comment type="catalytic activity">
    <reaction evidence="1">
        <text>ATP + protein L-histidine = ADP + protein N-phospho-L-histidine.</text>
        <dbReference type="EC" id="2.7.13.3"/>
    </reaction>
</comment>
<keyword evidence="7" id="KW-0067">ATP-binding</keyword>
<organism evidence="10 11">
    <name type="scientific">Novosphingobium olei</name>
    <dbReference type="NCBI Taxonomy" id="2728851"/>
    <lineage>
        <taxon>Bacteria</taxon>
        <taxon>Pseudomonadati</taxon>
        <taxon>Pseudomonadota</taxon>
        <taxon>Alphaproteobacteria</taxon>
        <taxon>Sphingomonadales</taxon>
        <taxon>Sphingomonadaceae</taxon>
        <taxon>Novosphingobium</taxon>
    </lineage>
</organism>
<accession>A0A7Y0GAY2</accession>
<dbReference type="EC" id="2.7.13.3" evidence="2"/>
<evidence type="ECO:0000313" key="11">
    <source>
        <dbReference type="Proteomes" id="UP000583556"/>
    </source>
</evidence>
<feature type="domain" description="Signal transduction histidine kinase HWE region" evidence="9">
    <location>
        <begin position="135"/>
        <end position="214"/>
    </location>
</feature>
<dbReference type="GO" id="GO:0004673">
    <property type="term" value="F:protein histidine kinase activity"/>
    <property type="evidence" value="ECO:0007669"/>
    <property type="project" value="UniProtKB-EC"/>
</dbReference>
<keyword evidence="5" id="KW-0547">Nucleotide-binding</keyword>
<gene>
    <name evidence="10" type="ORF">HHL27_18775</name>
</gene>
<feature type="transmembrane region" description="Helical" evidence="8">
    <location>
        <begin position="50"/>
        <end position="81"/>
    </location>
</feature>
<name>A0A7Y0GAY2_9SPHN</name>
<protein>
    <recommendedName>
        <fullName evidence="2">histidine kinase</fullName>
        <ecNumber evidence="2">2.7.13.3</ecNumber>
    </recommendedName>
</protein>
<evidence type="ECO:0000256" key="3">
    <source>
        <dbReference type="ARBA" id="ARBA00022553"/>
    </source>
</evidence>
<feature type="transmembrane region" description="Helical" evidence="8">
    <location>
        <begin position="18"/>
        <end position="38"/>
    </location>
</feature>
<proteinExistence type="predicted"/>
<evidence type="ECO:0000256" key="6">
    <source>
        <dbReference type="ARBA" id="ARBA00022777"/>
    </source>
</evidence>
<dbReference type="Pfam" id="PF07536">
    <property type="entry name" value="HWE_HK"/>
    <property type="match status" value="1"/>
</dbReference>
<feature type="transmembrane region" description="Helical" evidence="8">
    <location>
        <begin position="93"/>
        <end position="111"/>
    </location>
</feature>
<evidence type="ECO:0000256" key="5">
    <source>
        <dbReference type="ARBA" id="ARBA00022741"/>
    </source>
</evidence>
<keyword evidence="8" id="KW-0812">Transmembrane</keyword>
<dbReference type="GO" id="GO:0005524">
    <property type="term" value="F:ATP binding"/>
    <property type="evidence" value="ECO:0007669"/>
    <property type="project" value="UniProtKB-KW"/>
</dbReference>
<dbReference type="SMART" id="SM00911">
    <property type="entry name" value="HWE_HK"/>
    <property type="match status" value="1"/>
</dbReference>
<evidence type="ECO:0000256" key="2">
    <source>
        <dbReference type="ARBA" id="ARBA00012438"/>
    </source>
</evidence>
<keyword evidence="3" id="KW-0597">Phosphoprotein</keyword>
<keyword evidence="11" id="KW-1185">Reference proteome</keyword>
<evidence type="ECO:0000256" key="1">
    <source>
        <dbReference type="ARBA" id="ARBA00000085"/>
    </source>
</evidence>
<dbReference type="InterPro" id="IPR036890">
    <property type="entry name" value="HATPase_C_sf"/>
</dbReference>
<reference evidence="10 11" key="1">
    <citation type="submission" date="2020-04" db="EMBL/GenBank/DDBJ databases">
        <title>Novosphingobium sp. TW-4 isolated from soil.</title>
        <authorList>
            <person name="Dahal R.H."/>
            <person name="Chaudhary D.K."/>
        </authorList>
    </citation>
    <scope>NUCLEOTIDE SEQUENCE [LARGE SCALE GENOMIC DNA]</scope>
    <source>
        <strain evidence="10 11">TW-4</strain>
    </source>
</reference>
<dbReference type="PANTHER" id="PTHR41523:SF8">
    <property type="entry name" value="ETHYLENE RESPONSE SENSOR PROTEIN"/>
    <property type="match status" value="1"/>
</dbReference>